<comment type="caution">
    <text evidence="5">The sequence shown here is derived from an EMBL/GenBank/DDBJ whole genome shotgun (WGS) entry which is preliminary data.</text>
</comment>
<gene>
    <name evidence="5" type="ORF">ACFOUR_09755</name>
</gene>
<evidence type="ECO:0000256" key="2">
    <source>
        <dbReference type="PROSITE-ProRule" id="PRU00703"/>
    </source>
</evidence>
<dbReference type="InterPro" id="IPR051257">
    <property type="entry name" value="Diverse_CBS-Domain"/>
</dbReference>
<evidence type="ECO:0000313" key="6">
    <source>
        <dbReference type="Proteomes" id="UP001595846"/>
    </source>
</evidence>
<dbReference type="InterPro" id="IPR046342">
    <property type="entry name" value="CBS_dom_sf"/>
</dbReference>
<dbReference type="SUPFAM" id="SSF69754">
    <property type="entry name" value="Ribosome binding protein Y (YfiA homologue)"/>
    <property type="match status" value="1"/>
</dbReference>
<dbReference type="SUPFAM" id="SSF54631">
    <property type="entry name" value="CBS-domain pair"/>
    <property type="match status" value="2"/>
</dbReference>
<dbReference type="SMART" id="SM00116">
    <property type="entry name" value="CBS"/>
    <property type="match status" value="4"/>
</dbReference>
<keyword evidence="6" id="KW-1185">Reference proteome</keyword>
<keyword evidence="1 2" id="KW-0129">CBS domain</keyword>
<evidence type="ECO:0000256" key="3">
    <source>
        <dbReference type="SAM" id="MobiDB-lite"/>
    </source>
</evidence>
<accession>A0ABD5NNS8</accession>
<evidence type="ECO:0000259" key="4">
    <source>
        <dbReference type="PROSITE" id="PS51371"/>
    </source>
</evidence>
<dbReference type="Gene3D" id="3.30.160.100">
    <property type="entry name" value="Ribosome hibernation promotion factor-like"/>
    <property type="match status" value="1"/>
</dbReference>
<dbReference type="PANTHER" id="PTHR43080">
    <property type="entry name" value="CBS DOMAIN-CONTAINING PROTEIN CBSX3, MITOCHONDRIAL"/>
    <property type="match status" value="1"/>
</dbReference>
<dbReference type="Proteomes" id="UP001595846">
    <property type="component" value="Unassembled WGS sequence"/>
</dbReference>
<dbReference type="PROSITE" id="PS51371">
    <property type="entry name" value="CBS"/>
    <property type="match status" value="3"/>
</dbReference>
<dbReference type="PANTHER" id="PTHR43080:SF2">
    <property type="entry name" value="CBS DOMAIN-CONTAINING PROTEIN"/>
    <property type="match status" value="1"/>
</dbReference>
<sequence>MDIATIVSTEFVELPPDTRVSKLVGTFADADVRGVVIRGDEFEGVVTRRQLTSSHQQPDQKVGSLVWNVPRLSPDEDIRTVARLMIDADSQFLPVFEGRDLLGVVTADDVLGEVEPYLDAATVAEAYSADLITLEPDASLGEAINTFREQHITHLPVVDGGDAVGVLSLYDVTDRTVRAEVQSQGGDPGGTDPFGGAISQSSGRTRGGGFGAREGERQRMLSLPVRDSMSTPVRTIDPDETLDVAVREMFDHDASSLVVIEDGSPHGIVTKTDVLDALTWEAGGNRGVQLYGSDLIDDATYEEIVAMVETFDERDGAMSVLDAKVHLHEHDEQRRGVRLLLVRIRLHTDRGLFVASGEGYGASQAMNEARDVLERQIRDRKTRGRTKKHPDEEFWEKRFGWLLEE</sequence>
<organism evidence="5 6">
    <name type="scientific">Halovivax cerinus</name>
    <dbReference type="NCBI Taxonomy" id="1487865"/>
    <lineage>
        <taxon>Archaea</taxon>
        <taxon>Methanobacteriati</taxon>
        <taxon>Methanobacteriota</taxon>
        <taxon>Stenosarchaea group</taxon>
        <taxon>Halobacteria</taxon>
        <taxon>Halobacteriales</taxon>
        <taxon>Natrialbaceae</taxon>
        <taxon>Halovivax</taxon>
    </lineage>
</organism>
<feature type="domain" description="CBS" evidence="4">
    <location>
        <begin position="65"/>
        <end position="122"/>
    </location>
</feature>
<dbReference type="InterPro" id="IPR036567">
    <property type="entry name" value="RHF-like"/>
</dbReference>
<name>A0ABD5NNS8_9EURY</name>
<dbReference type="InterPro" id="IPR000644">
    <property type="entry name" value="CBS_dom"/>
</dbReference>
<feature type="domain" description="CBS" evidence="4">
    <location>
        <begin position="229"/>
        <end position="288"/>
    </location>
</feature>
<feature type="region of interest" description="Disordered" evidence="3">
    <location>
        <begin position="180"/>
        <end position="218"/>
    </location>
</feature>
<evidence type="ECO:0000256" key="1">
    <source>
        <dbReference type="ARBA" id="ARBA00023122"/>
    </source>
</evidence>
<reference evidence="5 6" key="1">
    <citation type="journal article" date="2019" name="Int. J. Syst. Evol. Microbiol.">
        <title>The Global Catalogue of Microorganisms (GCM) 10K type strain sequencing project: providing services to taxonomists for standard genome sequencing and annotation.</title>
        <authorList>
            <consortium name="The Broad Institute Genomics Platform"/>
            <consortium name="The Broad Institute Genome Sequencing Center for Infectious Disease"/>
            <person name="Wu L."/>
            <person name="Ma J."/>
        </authorList>
    </citation>
    <scope>NUCLEOTIDE SEQUENCE [LARGE SCALE GENOMIC DNA]</scope>
    <source>
        <strain evidence="5 6">IBRC-M 10256</strain>
    </source>
</reference>
<dbReference type="EMBL" id="JBHSAQ010000006">
    <property type="protein sequence ID" value="MFC3958651.1"/>
    <property type="molecule type" value="Genomic_DNA"/>
</dbReference>
<dbReference type="Pfam" id="PF00571">
    <property type="entry name" value="CBS"/>
    <property type="match status" value="4"/>
</dbReference>
<feature type="domain" description="CBS" evidence="4">
    <location>
        <begin position="127"/>
        <end position="183"/>
    </location>
</feature>
<protein>
    <submittedName>
        <fullName evidence="5">CBS domain-containing protein</fullName>
    </submittedName>
</protein>
<dbReference type="RefSeq" id="WP_256530991.1">
    <property type="nucleotide sequence ID" value="NZ_CP101824.1"/>
</dbReference>
<dbReference type="AlphaFoldDB" id="A0ABD5NNS8"/>
<proteinExistence type="predicted"/>
<dbReference type="Gene3D" id="3.10.580.10">
    <property type="entry name" value="CBS-domain"/>
    <property type="match status" value="3"/>
</dbReference>
<evidence type="ECO:0000313" key="5">
    <source>
        <dbReference type="EMBL" id="MFC3958651.1"/>
    </source>
</evidence>
<dbReference type="GeneID" id="73903703"/>